<evidence type="ECO:0000256" key="2">
    <source>
        <dbReference type="ARBA" id="ARBA00022801"/>
    </source>
</evidence>
<reference evidence="4" key="1">
    <citation type="journal article" date="2015" name="Nature">
        <title>Complex archaea that bridge the gap between prokaryotes and eukaryotes.</title>
        <authorList>
            <person name="Spang A."/>
            <person name="Saw J.H."/>
            <person name="Jorgensen S.L."/>
            <person name="Zaremba-Niedzwiedzka K."/>
            <person name="Martijn J."/>
            <person name="Lind A.E."/>
            <person name="van Eijk R."/>
            <person name="Schleper C."/>
            <person name="Guy L."/>
            <person name="Ettema T.J."/>
        </authorList>
    </citation>
    <scope>NUCLEOTIDE SEQUENCE</scope>
</reference>
<dbReference type="NCBIfam" id="TIGR01549">
    <property type="entry name" value="HAD-SF-IA-v1"/>
    <property type="match status" value="1"/>
</dbReference>
<evidence type="ECO:0000256" key="1">
    <source>
        <dbReference type="ARBA" id="ARBA00001946"/>
    </source>
</evidence>
<evidence type="ECO:0000256" key="3">
    <source>
        <dbReference type="ARBA" id="ARBA00022842"/>
    </source>
</evidence>
<dbReference type="InterPro" id="IPR051400">
    <property type="entry name" value="HAD-like_hydrolase"/>
</dbReference>
<keyword evidence="2" id="KW-0378">Hydrolase</keyword>
<evidence type="ECO:0008006" key="5">
    <source>
        <dbReference type="Google" id="ProtNLM"/>
    </source>
</evidence>
<sequence length="238" mass="28060">MIQVITFDLWNTLFNNKSYSELRIQKLFHFLQSKEIPILFEDVKRIFNAKFHFSEVTFEEIEFRHIYTEERISSVLNEINYELHQIDLDSLKEEFESLMLQDPPKLKKGVKSTLEILAPDFKIGLISNTGVTPGPILSEVFKRYDILQYFDETIYSDETGYFKPHPKMFEIPLSRFNCKPQNAIHIGDMLETDIKGAKDYNMLTVWFNDSNKIRSSDMVPDYEIKKIPEIINIIQDLS</sequence>
<comment type="cofactor">
    <cofactor evidence="1">
        <name>Mg(2+)</name>
        <dbReference type="ChEBI" id="CHEBI:18420"/>
    </cofactor>
</comment>
<dbReference type="EMBL" id="LAZR01004214">
    <property type="protein sequence ID" value="KKN10719.1"/>
    <property type="molecule type" value="Genomic_DNA"/>
</dbReference>
<keyword evidence="3" id="KW-0460">Magnesium</keyword>
<dbReference type="InterPro" id="IPR036412">
    <property type="entry name" value="HAD-like_sf"/>
</dbReference>
<proteinExistence type="predicted"/>
<dbReference type="Pfam" id="PF00702">
    <property type="entry name" value="Hydrolase"/>
    <property type="match status" value="1"/>
</dbReference>
<dbReference type="InterPro" id="IPR006439">
    <property type="entry name" value="HAD-SF_hydro_IA"/>
</dbReference>
<dbReference type="InterPro" id="IPR023214">
    <property type="entry name" value="HAD_sf"/>
</dbReference>
<gene>
    <name evidence="4" type="ORF">LCGC14_1033760</name>
</gene>
<dbReference type="Gene3D" id="3.40.50.1000">
    <property type="entry name" value="HAD superfamily/HAD-like"/>
    <property type="match status" value="1"/>
</dbReference>
<dbReference type="GO" id="GO:0046380">
    <property type="term" value="P:N-acetylneuraminate biosynthetic process"/>
    <property type="evidence" value="ECO:0007669"/>
    <property type="project" value="TreeGrafter"/>
</dbReference>
<dbReference type="SUPFAM" id="SSF56784">
    <property type="entry name" value="HAD-like"/>
    <property type="match status" value="1"/>
</dbReference>
<organism evidence="4">
    <name type="scientific">marine sediment metagenome</name>
    <dbReference type="NCBI Taxonomy" id="412755"/>
    <lineage>
        <taxon>unclassified sequences</taxon>
        <taxon>metagenomes</taxon>
        <taxon>ecological metagenomes</taxon>
    </lineage>
</organism>
<evidence type="ECO:0000313" key="4">
    <source>
        <dbReference type="EMBL" id="KKN10719.1"/>
    </source>
</evidence>
<dbReference type="PANTHER" id="PTHR46470:SF3">
    <property type="entry name" value="N-ACYLNEURAMINATE-9-PHOSPHATASE"/>
    <property type="match status" value="1"/>
</dbReference>
<dbReference type="AlphaFoldDB" id="A0A0F9MYE7"/>
<name>A0A0F9MYE7_9ZZZZ</name>
<accession>A0A0F9MYE7</accession>
<dbReference type="SFLD" id="SFLDG01129">
    <property type="entry name" value="C1.5:_HAD__Beta-PGM__Phosphata"/>
    <property type="match status" value="1"/>
</dbReference>
<dbReference type="Gene3D" id="1.10.150.400">
    <property type="match status" value="1"/>
</dbReference>
<dbReference type="GO" id="GO:0050124">
    <property type="term" value="F:N-acylneuraminate-9-phosphatase activity"/>
    <property type="evidence" value="ECO:0007669"/>
    <property type="project" value="TreeGrafter"/>
</dbReference>
<dbReference type="SFLD" id="SFLDS00003">
    <property type="entry name" value="Haloacid_Dehalogenase"/>
    <property type="match status" value="1"/>
</dbReference>
<dbReference type="PRINTS" id="PR00413">
    <property type="entry name" value="HADHALOGNASE"/>
</dbReference>
<protein>
    <recommendedName>
        <fullName evidence="5">HAD family hydrolase</fullName>
    </recommendedName>
</protein>
<dbReference type="PANTHER" id="PTHR46470">
    <property type="entry name" value="N-ACYLNEURAMINATE-9-PHOSPHATASE"/>
    <property type="match status" value="1"/>
</dbReference>
<comment type="caution">
    <text evidence="4">The sequence shown here is derived from an EMBL/GenBank/DDBJ whole genome shotgun (WGS) entry which is preliminary data.</text>
</comment>